<evidence type="ECO:0000256" key="3">
    <source>
        <dbReference type="ARBA" id="ARBA00022741"/>
    </source>
</evidence>
<evidence type="ECO:0000256" key="1">
    <source>
        <dbReference type="ARBA" id="ARBA00022448"/>
    </source>
</evidence>
<protein>
    <submittedName>
        <fullName evidence="11">Zinc ABC transporter ATP-binding protein ZnuC</fullName>
    </submittedName>
</protein>
<evidence type="ECO:0000256" key="6">
    <source>
        <dbReference type="ARBA" id="ARBA00022906"/>
    </source>
</evidence>
<organism evidence="11 12">
    <name type="scientific">Vibrio rumoiensis 1S-45</name>
    <dbReference type="NCBI Taxonomy" id="1188252"/>
    <lineage>
        <taxon>Bacteria</taxon>
        <taxon>Pseudomonadati</taxon>
        <taxon>Pseudomonadota</taxon>
        <taxon>Gammaproteobacteria</taxon>
        <taxon>Vibrionales</taxon>
        <taxon>Vibrionaceae</taxon>
        <taxon>Vibrio</taxon>
    </lineage>
</organism>
<dbReference type="EMBL" id="AJYK02000082">
    <property type="protein sequence ID" value="OEF24072.1"/>
    <property type="molecule type" value="Genomic_DNA"/>
</dbReference>
<comment type="caution">
    <text evidence="11">The sequence shown here is derived from an EMBL/GenBank/DDBJ whole genome shotgun (WGS) entry which is preliminary data.</text>
</comment>
<keyword evidence="9" id="KW-0472">Membrane</keyword>
<dbReference type="FunFam" id="3.40.50.300:FF:000392">
    <property type="entry name" value="Zinc import ATP-binding protein ZnuC"/>
    <property type="match status" value="1"/>
</dbReference>
<evidence type="ECO:0000256" key="4">
    <source>
        <dbReference type="ARBA" id="ARBA00022833"/>
    </source>
</evidence>
<dbReference type="RefSeq" id="WP_039836660.1">
    <property type="nucleotide sequence ID" value="NZ_AJYK02000082.1"/>
</dbReference>
<dbReference type="GO" id="GO:0005524">
    <property type="term" value="F:ATP binding"/>
    <property type="evidence" value="ECO:0007669"/>
    <property type="project" value="UniProtKB-KW"/>
</dbReference>
<keyword evidence="7" id="KW-1278">Translocase</keyword>
<evidence type="ECO:0000256" key="5">
    <source>
        <dbReference type="ARBA" id="ARBA00022840"/>
    </source>
</evidence>
<dbReference type="AlphaFoldDB" id="A0A1E5E0W0"/>
<evidence type="ECO:0000256" key="9">
    <source>
        <dbReference type="ARBA" id="ARBA00023136"/>
    </source>
</evidence>
<dbReference type="PROSITE" id="PS50893">
    <property type="entry name" value="ABC_TRANSPORTER_2"/>
    <property type="match status" value="1"/>
</dbReference>
<proteinExistence type="predicted"/>
<name>A0A1E5E0W0_9VIBR</name>
<reference evidence="11 12" key="1">
    <citation type="journal article" date="2012" name="Science">
        <title>Ecological populations of bacteria act as socially cohesive units of antibiotic production and resistance.</title>
        <authorList>
            <person name="Cordero O.X."/>
            <person name="Wildschutte H."/>
            <person name="Kirkup B."/>
            <person name="Proehl S."/>
            <person name="Ngo L."/>
            <person name="Hussain F."/>
            <person name="Le Roux F."/>
            <person name="Mincer T."/>
            <person name="Polz M.F."/>
        </authorList>
    </citation>
    <scope>NUCLEOTIDE SEQUENCE [LARGE SCALE GENOMIC DNA]</scope>
    <source>
        <strain evidence="11 12">1S-45</strain>
    </source>
</reference>
<dbReference type="SMART" id="SM00382">
    <property type="entry name" value="AAA"/>
    <property type="match status" value="1"/>
</dbReference>
<accession>A0A1E5E0W0</accession>
<dbReference type="NCBIfam" id="NF007090">
    <property type="entry name" value="PRK09544.1"/>
    <property type="match status" value="1"/>
</dbReference>
<dbReference type="InterPro" id="IPR003439">
    <property type="entry name" value="ABC_transporter-like_ATP-bd"/>
</dbReference>
<dbReference type="OrthoDB" id="9780942at2"/>
<sequence length="267" mass="29578">MSELILLDNISVQYNDKAVLNNINVSIKKGEITTLIGPNGAGKSTLVKVMLGLVKNYSGTVTKSKSLRIGYVPQKLRLNDSLPLTVDRFLKLAGRYSTQERMESLRLVGAESLYKNDMHKLSGGENQRVLLARALLQRPDLLVLDEPAQGVDVQGQIDLYTLINTIRQRFGCAVFMVSHDLHLVMAQTDEVICLQHHICCSGAPEAITKHPSYIAMFGQTAKDTLAFYHHEHHHHHDLAGEAVEGEPEACSHNSCAHPSTTQKKRGH</sequence>
<keyword evidence="5 11" id="KW-0067">ATP-binding</keyword>
<dbReference type="InterPro" id="IPR027417">
    <property type="entry name" value="P-loop_NTPase"/>
</dbReference>
<dbReference type="PANTHER" id="PTHR42734:SF9">
    <property type="entry name" value="ZINC IMPORT ATP-BINDING PROTEIN ZNUC"/>
    <property type="match status" value="1"/>
</dbReference>
<dbReference type="PANTHER" id="PTHR42734">
    <property type="entry name" value="METAL TRANSPORT SYSTEM ATP-BINDING PROTEIN TM_0124-RELATED"/>
    <property type="match status" value="1"/>
</dbReference>
<evidence type="ECO:0000313" key="11">
    <source>
        <dbReference type="EMBL" id="OEF24072.1"/>
    </source>
</evidence>
<dbReference type="InterPro" id="IPR003593">
    <property type="entry name" value="AAA+_ATPase"/>
</dbReference>
<dbReference type="GO" id="GO:0016887">
    <property type="term" value="F:ATP hydrolysis activity"/>
    <property type="evidence" value="ECO:0007669"/>
    <property type="project" value="InterPro"/>
</dbReference>
<keyword evidence="1" id="KW-0813">Transport</keyword>
<keyword evidence="6" id="KW-0864">Zinc transport</keyword>
<evidence type="ECO:0000256" key="8">
    <source>
        <dbReference type="ARBA" id="ARBA00023065"/>
    </source>
</evidence>
<dbReference type="STRING" id="1188252.A1QC_02485"/>
<gene>
    <name evidence="11" type="primary">znuC</name>
    <name evidence="11" type="ORF">A1QC_02485</name>
</gene>
<evidence type="ECO:0000256" key="7">
    <source>
        <dbReference type="ARBA" id="ARBA00022967"/>
    </source>
</evidence>
<keyword evidence="4" id="KW-0862">Zinc</keyword>
<keyword evidence="2" id="KW-1003">Cell membrane</keyword>
<evidence type="ECO:0000313" key="12">
    <source>
        <dbReference type="Proteomes" id="UP000094070"/>
    </source>
</evidence>
<dbReference type="Gene3D" id="3.40.50.300">
    <property type="entry name" value="P-loop containing nucleotide triphosphate hydrolases"/>
    <property type="match status" value="1"/>
</dbReference>
<dbReference type="GO" id="GO:0010043">
    <property type="term" value="P:response to zinc ion"/>
    <property type="evidence" value="ECO:0007669"/>
    <property type="project" value="TreeGrafter"/>
</dbReference>
<dbReference type="Pfam" id="PF00005">
    <property type="entry name" value="ABC_tran"/>
    <property type="match status" value="1"/>
</dbReference>
<keyword evidence="12" id="KW-1185">Reference proteome</keyword>
<dbReference type="InterPro" id="IPR050153">
    <property type="entry name" value="Metal_Ion_Import_ABC"/>
</dbReference>
<dbReference type="SUPFAM" id="SSF52540">
    <property type="entry name" value="P-loop containing nucleoside triphosphate hydrolases"/>
    <property type="match status" value="1"/>
</dbReference>
<dbReference type="GO" id="GO:0006829">
    <property type="term" value="P:zinc ion transport"/>
    <property type="evidence" value="ECO:0007669"/>
    <property type="project" value="UniProtKB-KW"/>
</dbReference>
<feature type="domain" description="ABC transporter" evidence="10">
    <location>
        <begin position="5"/>
        <end position="220"/>
    </location>
</feature>
<keyword evidence="8" id="KW-0406">Ion transport</keyword>
<evidence type="ECO:0000259" key="10">
    <source>
        <dbReference type="PROSITE" id="PS50893"/>
    </source>
</evidence>
<dbReference type="eggNOG" id="COG1121">
    <property type="taxonomic scope" value="Bacteria"/>
</dbReference>
<keyword evidence="3" id="KW-0547">Nucleotide-binding</keyword>
<evidence type="ECO:0000256" key="2">
    <source>
        <dbReference type="ARBA" id="ARBA00022475"/>
    </source>
</evidence>
<dbReference type="Proteomes" id="UP000094070">
    <property type="component" value="Unassembled WGS sequence"/>
</dbReference>